<evidence type="ECO:0000313" key="2">
    <source>
        <dbReference type="Proteomes" id="UP000307943"/>
    </source>
</evidence>
<protein>
    <submittedName>
        <fullName evidence="1">Uncharacterized protein</fullName>
    </submittedName>
</protein>
<comment type="caution">
    <text evidence="1">The sequence shown here is derived from an EMBL/GenBank/DDBJ whole genome shotgun (WGS) entry which is preliminary data.</text>
</comment>
<dbReference type="AlphaFoldDB" id="A0A5C4SZH5"/>
<reference evidence="1 2" key="1">
    <citation type="submission" date="2019-05" db="EMBL/GenBank/DDBJ databases">
        <title>We sequenced the genome of Paenibacillus hemerocallicola KCTC 33185 for further insight into its adaptation and study the phylogeny of Paenibacillus.</title>
        <authorList>
            <person name="Narsing Rao M.P."/>
        </authorList>
    </citation>
    <scope>NUCLEOTIDE SEQUENCE [LARGE SCALE GENOMIC DNA]</scope>
    <source>
        <strain evidence="1 2">KCTC 33185</strain>
    </source>
</reference>
<dbReference type="EMBL" id="VDCQ01000066">
    <property type="protein sequence ID" value="TNJ62046.1"/>
    <property type="molecule type" value="Genomic_DNA"/>
</dbReference>
<dbReference type="Proteomes" id="UP000307943">
    <property type="component" value="Unassembled WGS sequence"/>
</dbReference>
<evidence type="ECO:0000313" key="1">
    <source>
        <dbReference type="EMBL" id="TNJ62046.1"/>
    </source>
</evidence>
<sequence>MLTWEDIQKQYDVLFVANLNEMVSNGRSAGSIIDTYQEGLLSLYDRWNEAKYLHIDEFMYEFISFSVRVYRYA</sequence>
<dbReference type="OrthoDB" id="2021895at2"/>
<proteinExistence type="predicted"/>
<keyword evidence="2" id="KW-1185">Reference proteome</keyword>
<name>A0A5C4SZH5_9BACL</name>
<organism evidence="1 2">
    <name type="scientific">Paenibacillus hemerocallicola</name>
    <dbReference type="NCBI Taxonomy" id="1172614"/>
    <lineage>
        <taxon>Bacteria</taxon>
        <taxon>Bacillati</taxon>
        <taxon>Bacillota</taxon>
        <taxon>Bacilli</taxon>
        <taxon>Bacillales</taxon>
        <taxon>Paenibacillaceae</taxon>
        <taxon>Paenibacillus</taxon>
    </lineage>
</organism>
<accession>A0A5C4SZH5</accession>
<gene>
    <name evidence="1" type="ORF">FE784_32505</name>
</gene>
<dbReference type="RefSeq" id="WP_139606419.1">
    <property type="nucleotide sequence ID" value="NZ_VDCQ01000066.1"/>
</dbReference>